<keyword evidence="1" id="KW-1133">Transmembrane helix</keyword>
<proteinExistence type="predicted"/>
<protein>
    <submittedName>
        <fullName evidence="2">Uncharacterized protein</fullName>
    </submittedName>
</protein>
<name>A0A660LC10_9ACTN</name>
<comment type="caution">
    <text evidence="2">The sequence shown here is derived from an EMBL/GenBank/DDBJ whole genome shotgun (WGS) entry which is preliminary data.</text>
</comment>
<keyword evidence="3" id="KW-1185">Reference proteome</keyword>
<organism evidence="2 3">
    <name type="scientific">Solirubrobacter pauli</name>
    <dbReference type="NCBI Taxonomy" id="166793"/>
    <lineage>
        <taxon>Bacteria</taxon>
        <taxon>Bacillati</taxon>
        <taxon>Actinomycetota</taxon>
        <taxon>Thermoleophilia</taxon>
        <taxon>Solirubrobacterales</taxon>
        <taxon>Solirubrobacteraceae</taxon>
        <taxon>Solirubrobacter</taxon>
    </lineage>
</organism>
<dbReference type="AlphaFoldDB" id="A0A660LC10"/>
<gene>
    <name evidence="2" type="ORF">C8N24_1958</name>
</gene>
<keyword evidence="1" id="KW-0472">Membrane</keyword>
<evidence type="ECO:0000313" key="3">
    <source>
        <dbReference type="Proteomes" id="UP000278962"/>
    </source>
</evidence>
<dbReference type="OrthoDB" id="3779668at2"/>
<dbReference type="EMBL" id="RBIL01000001">
    <property type="protein sequence ID" value="RKQ92119.1"/>
    <property type="molecule type" value="Genomic_DNA"/>
</dbReference>
<evidence type="ECO:0000256" key="1">
    <source>
        <dbReference type="SAM" id="Phobius"/>
    </source>
</evidence>
<dbReference type="Proteomes" id="UP000278962">
    <property type="component" value="Unassembled WGS sequence"/>
</dbReference>
<dbReference type="RefSeq" id="WP_121249845.1">
    <property type="nucleotide sequence ID" value="NZ_RBIL01000001.1"/>
</dbReference>
<reference evidence="2 3" key="1">
    <citation type="submission" date="2018-10" db="EMBL/GenBank/DDBJ databases">
        <title>Genomic Encyclopedia of Archaeal and Bacterial Type Strains, Phase II (KMG-II): from individual species to whole genera.</title>
        <authorList>
            <person name="Goeker M."/>
        </authorList>
    </citation>
    <scope>NUCLEOTIDE SEQUENCE [LARGE SCALE GENOMIC DNA]</scope>
    <source>
        <strain evidence="2 3">DSM 14954</strain>
    </source>
</reference>
<keyword evidence="1" id="KW-0812">Transmembrane</keyword>
<accession>A0A660LC10</accession>
<evidence type="ECO:0000313" key="2">
    <source>
        <dbReference type="EMBL" id="RKQ92119.1"/>
    </source>
</evidence>
<sequence length="332" mass="35963">MSLDEAVRRAAPITDDELDALMLDAVEAELREAIVTRPVRRRAPRRRRRLVPAAGALVAAALAATIVFLSGSGGGTDRAWAAQAVRVAEAVPRLLIDGWTVTRADQFDVGTGEMQFENGVRRAELSWRRDQSLAGWVRDRGKSTRALADHAVLGTTARVFEYSPRDQTALWTMDGYVLELRGPGVEELLGRLRAVSVDVWLSAMPASVVRPGSSDRVIDEMLVDLPVPPGFDRAALDTHGAPRDRYQLGARVVAAVSCGWIKTWLEGAARERTAAVQALRAVERSAVLKAMNREGHYGEVLHQHVEAVATDGTVVGGKALTVAESYKDALGC</sequence>
<feature type="transmembrane region" description="Helical" evidence="1">
    <location>
        <begin position="50"/>
        <end position="69"/>
    </location>
</feature>